<gene>
    <name evidence="2" type="ORF">GCM10011491_46560</name>
</gene>
<reference evidence="2" key="1">
    <citation type="journal article" date="2014" name="Int. J. Syst. Evol. Microbiol.">
        <title>Complete genome sequence of Corynebacterium casei LMG S-19264T (=DSM 44701T), isolated from a smear-ripened cheese.</title>
        <authorList>
            <consortium name="US DOE Joint Genome Institute (JGI-PGF)"/>
            <person name="Walter F."/>
            <person name="Albersmeier A."/>
            <person name="Kalinowski J."/>
            <person name="Ruckert C."/>
        </authorList>
    </citation>
    <scope>NUCLEOTIDE SEQUENCE</scope>
    <source>
        <strain evidence="2">CGMCC 1.15082</strain>
    </source>
</reference>
<evidence type="ECO:0000313" key="2">
    <source>
        <dbReference type="EMBL" id="GGB13561.1"/>
    </source>
</evidence>
<evidence type="ECO:0000259" key="1">
    <source>
        <dbReference type="PROSITE" id="PS50022"/>
    </source>
</evidence>
<dbReference type="InterPro" id="IPR000421">
    <property type="entry name" value="FA58C"/>
</dbReference>
<dbReference type="SUPFAM" id="SSF49785">
    <property type="entry name" value="Galactose-binding domain-like"/>
    <property type="match status" value="1"/>
</dbReference>
<comment type="caution">
    <text evidence="2">The sequence shown here is derived from an EMBL/GenBank/DDBJ whole genome shotgun (WGS) entry which is preliminary data.</text>
</comment>
<dbReference type="PROSITE" id="PS50022">
    <property type="entry name" value="FA58C_3"/>
    <property type="match status" value="1"/>
</dbReference>
<dbReference type="Gene3D" id="2.60.120.260">
    <property type="entry name" value="Galactose-binding domain-like"/>
    <property type="match status" value="1"/>
</dbReference>
<accession>A0A916WN33</accession>
<name>A0A916WN33_9HYPH</name>
<dbReference type="EMBL" id="BMHH01000051">
    <property type="protein sequence ID" value="GGB13561.1"/>
    <property type="molecule type" value="Genomic_DNA"/>
</dbReference>
<dbReference type="Pfam" id="PF00754">
    <property type="entry name" value="F5_F8_type_C"/>
    <property type="match status" value="1"/>
</dbReference>
<dbReference type="AlphaFoldDB" id="A0A916WN33"/>
<dbReference type="InterPro" id="IPR008979">
    <property type="entry name" value="Galactose-bd-like_sf"/>
</dbReference>
<proteinExistence type="predicted"/>
<sequence length="207" mass="22588">MVNAVLLDIFQKSDLNTVDCAFDTGSCVAGALSSPHNIAIAYTYGTEPVKSAAQPYIINLSDITSQPITPDIVPQPGISASSVLENFNAEGLLYSTQPGWHAQKNPAYPQSITINFVMNKRIESIGFLPQDDNADRMPKHIKIETSENGSEWVTSGVYQDLCASKGADGWHQEKLPTPTEARYLRINIYSNCGNPNLLTLRGFRASP</sequence>
<reference evidence="2" key="2">
    <citation type="submission" date="2020-09" db="EMBL/GenBank/DDBJ databases">
        <authorList>
            <person name="Sun Q."/>
            <person name="Zhou Y."/>
        </authorList>
    </citation>
    <scope>NUCLEOTIDE SEQUENCE</scope>
    <source>
        <strain evidence="2">CGMCC 1.15082</strain>
    </source>
</reference>
<organism evidence="2 3">
    <name type="scientific">Brucella endophytica</name>
    <dbReference type="NCBI Taxonomy" id="1963359"/>
    <lineage>
        <taxon>Bacteria</taxon>
        <taxon>Pseudomonadati</taxon>
        <taxon>Pseudomonadota</taxon>
        <taxon>Alphaproteobacteria</taxon>
        <taxon>Hyphomicrobiales</taxon>
        <taxon>Brucellaceae</taxon>
        <taxon>Brucella/Ochrobactrum group</taxon>
        <taxon>Brucella</taxon>
    </lineage>
</organism>
<dbReference type="Proteomes" id="UP000646478">
    <property type="component" value="Unassembled WGS sequence"/>
</dbReference>
<protein>
    <recommendedName>
        <fullName evidence="1">F5/8 type C domain-containing protein</fullName>
    </recommendedName>
</protein>
<evidence type="ECO:0000313" key="3">
    <source>
        <dbReference type="Proteomes" id="UP000646478"/>
    </source>
</evidence>
<keyword evidence="3" id="KW-1185">Reference proteome</keyword>
<feature type="domain" description="F5/8 type C" evidence="1">
    <location>
        <begin position="61"/>
        <end position="205"/>
    </location>
</feature>